<keyword evidence="6" id="KW-0472">Membrane</keyword>
<feature type="domain" description="Protein kinase" evidence="7">
    <location>
        <begin position="15"/>
        <end position="272"/>
    </location>
</feature>
<keyword evidence="9" id="KW-1185">Reference proteome</keyword>
<dbReference type="GO" id="GO:0005524">
    <property type="term" value="F:ATP binding"/>
    <property type="evidence" value="ECO:0007669"/>
    <property type="project" value="UniProtKB-UniRule"/>
</dbReference>
<sequence>MRELLVHDPRRVGDYALLGRLGRGAMGTVYLARSPGGRLVAVKVARGELAQDPEFRLRFRQEIEMARAVGGFWTAAVVGADPDADRPWLATEYVPGPTLTEAVRAGGPLPEPALRALLAGLAEALAAIHTAGLVHRDLKPSNVLLAEDGPRVIDFGIAKAVRSVGVTATGVLFGTPGYLSPEQISGGVVGPPSDVFALGAVLVYAATGTGPFGNGEVASLLYRAVHTGPDLDGVPGELRPVVSRCLNSRAEARPTPADLLAEVGHGSTGQWLPPTVQTLVERHQTEFLKPVTPRTPTLVQRVEEAAGERLPRPRKPEPVVPKPVPAVPAVAAPVVPAVAPARPVPAAVDHLRVRTSRGMPLLWSLVAGVGVVAALGVTARASKAGYDGVAAIGLVLSAVLALSAARSLWRAVVVRPSSVVITSTGLAISSKHGNHHLTWPEISRVRVVGDKGKPWLVVWPHPDRPLGKRHSRRHGGYRVHPVAHHHGKTRRSRDVLELRSTLERHAGRAYDPTP</sequence>
<evidence type="ECO:0000256" key="5">
    <source>
        <dbReference type="PROSITE-ProRule" id="PRU10141"/>
    </source>
</evidence>
<dbReference type="GO" id="GO:0004674">
    <property type="term" value="F:protein serine/threonine kinase activity"/>
    <property type="evidence" value="ECO:0007669"/>
    <property type="project" value="TreeGrafter"/>
</dbReference>
<proteinExistence type="predicted"/>
<dbReference type="RefSeq" id="WP_285613040.1">
    <property type="nucleotide sequence ID" value="NZ_BSSD01000012.1"/>
</dbReference>
<keyword evidence="3" id="KW-0418">Kinase</keyword>
<dbReference type="PROSITE" id="PS00107">
    <property type="entry name" value="PROTEIN_KINASE_ATP"/>
    <property type="match status" value="1"/>
</dbReference>
<evidence type="ECO:0000256" key="6">
    <source>
        <dbReference type="SAM" id="Phobius"/>
    </source>
</evidence>
<dbReference type="EMBL" id="BSSD01000012">
    <property type="protein sequence ID" value="GLW95175.1"/>
    <property type="molecule type" value="Genomic_DNA"/>
</dbReference>
<dbReference type="PROSITE" id="PS00108">
    <property type="entry name" value="PROTEIN_KINASE_ST"/>
    <property type="match status" value="1"/>
</dbReference>
<dbReference type="SUPFAM" id="SSF56112">
    <property type="entry name" value="Protein kinase-like (PK-like)"/>
    <property type="match status" value="1"/>
</dbReference>
<evidence type="ECO:0000256" key="4">
    <source>
        <dbReference type="ARBA" id="ARBA00022840"/>
    </source>
</evidence>
<keyword evidence="4 5" id="KW-0067">ATP-binding</keyword>
<feature type="transmembrane region" description="Helical" evidence="6">
    <location>
        <begin position="361"/>
        <end position="382"/>
    </location>
</feature>
<dbReference type="InterPro" id="IPR017441">
    <property type="entry name" value="Protein_kinase_ATP_BS"/>
</dbReference>
<dbReference type="SMART" id="SM00220">
    <property type="entry name" value="S_TKc"/>
    <property type="match status" value="1"/>
</dbReference>
<dbReference type="CDD" id="cd14014">
    <property type="entry name" value="STKc_PknB_like"/>
    <property type="match status" value="1"/>
</dbReference>
<dbReference type="Proteomes" id="UP001165042">
    <property type="component" value="Unassembled WGS sequence"/>
</dbReference>
<dbReference type="InterPro" id="IPR000719">
    <property type="entry name" value="Prot_kinase_dom"/>
</dbReference>
<evidence type="ECO:0000259" key="7">
    <source>
        <dbReference type="PROSITE" id="PS50011"/>
    </source>
</evidence>
<dbReference type="InterPro" id="IPR008271">
    <property type="entry name" value="Ser/Thr_kinase_AS"/>
</dbReference>
<dbReference type="InterPro" id="IPR011009">
    <property type="entry name" value="Kinase-like_dom_sf"/>
</dbReference>
<dbReference type="PANTHER" id="PTHR43289">
    <property type="entry name" value="MITOGEN-ACTIVATED PROTEIN KINASE KINASE KINASE 20-RELATED"/>
    <property type="match status" value="1"/>
</dbReference>
<keyword evidence="1" id="KW-0808">Transferase</keyword>
<evidence type="ECO:0000313" key="9">
    <source>
        <dbReference type="Proteomes" id="UP001165042"/>
    </source>
</evidence>
<feature type="transmembrane region" description="Helical" evidence="6">
    <location>
        <begin position="388"/>
        <end position="409"/>
    </location>
</feature>
<evidence type="ECO:0000256" key="3">
    <source>
        <dbReference type="ARBA" id="ARBA00022777"/>
    </source>
</evidence>
<evidence type="ECO:0000313" key="8">
    <source>
        <dbReference type="EMBL" id="GLW95175.1"/>
    </source>
</evidence>
<reference evidence="8" key="1">
    <citation type="submission" date="2023-02" db="EMBL/GenBank/DDBJ databases">
        <title>Actinokineospora globicatena NBRC 15670.</title>
        <authorList>
            <person name="Ichikawa N."/>
            <person name="Sato H."/>
            <person name="Tonouchi N."/>
        </authorList>
    </citation>
    <scope>NUCLEOTIDE SEQUENCE</scope>
    <source>
        <strain evidence="8">NBRC 15670</strain>
    </source>
</reference>
<evidence type="ECO:0000256" key="1">
    <source>
        <dbReference type="ARBA" id="ARBA00022679"/>
    </source>
</evidence>
<protein>
    <recommendedName>
        <fullName evidence="7">Protein kinase domain-containing protein</fullName>
    </recommendedName>
</protein>
<name>A0A9W6QS67_9PSEU</name>
<keyword evidence="6" id="KW-1133">Transmembrane helix</keyword>
<keyword evidence="6" id="KW-0812">Transmembrane</keyword>
<organism evidence="8 9">
    <name type="scientific">Actinokineospora globicatena</name>
    <dbReference type="NCBI Taxonomy" id="103729"/>
    <lineage>
        <taxon>Bacteria</taxon>
        <taxon>Bacillati</taxon>
        <taxon>Actinomycetota</taxon>
        <taxon>Actinomycetes</taxon>
        <taxon>Pseudonocardiales</taxon>
        <taxon>Pseudonocardiaceae</taxon>
        <taxon>Actinokineospora</taxon>
    </lineage>
</organism>
<accession>A0A9W6QS67</accession>
<dbReference type="Gene3D" id="3.30.200.20">
    <property type="entry name" value="Phosphorylase Kinase, domain 1"/>
    <property type="match status" value="1"/>
</dbReference>
<dbReference type="AlphaFoldDB" id="A0A9W6QS67"/>
<comment type="caution">
    <text evidence="8">The sequence shown here is derived from an EMBL/GenBank/DDBJ whole genome shotgun (WGS) entry which is preliminary data.</text>
</comment>
<keyword evidence="2 5" id="KW-0547">Nucleotide-binding</keyword>
<dbReference type="Pfam" id="PF00069">
    <property type="entry name" value="Pkinase"/>
    <property type="match status" value="1"/>
</dbReference>
<evidence type="ECO:0000256" key="2">
    <source>
        <dbReference type="ARBA" id="ARBA00022741"/>
    </source>
</evidence>
<gene>
    <name evidence="8" type="ORF">Aglo03_59910</name>
</gene>
<feature type="binding site" evidence="5">
    <location>
        <position position="43"/>
    </location>
    <ligand>
        <name>ATP</name>
        <dbReference type="ChEBI" id="CHEBI:30616"/>
    </ligand>
</feature>
<dbReference type="Gene3D" id="1.10.510.10">
    <property type="entry name" value="Transferase(Phosphotransferase) domain 1"/>
    <property type="match status" value="1"/>
</dbReference>
<dbReference type="PANTHER" id="PTHR43289:SF34">
    <property type="entry name" value="SERINE_THREONINE-PROTEIN KINASE YBDM-RELATED"/>
    <property type="match status" value="1"/>
</dbReference>
<dbReference type="PROSITE" id="PS50011">
    <property type="entry name" value="PROTEIN_KINASE_DOM"/>
    <property type="match status" value="1"/>
</dbReference>